<dbReference type="PROSITE" id="PS51186">
    <property type="entry name" value="GNAT"/>
    <property type="match status" value="1"/>
</dbReference>
<dbReference type="EMBL" id="FNFK01000003">
    <property type="protein sequence ID" value="SDJ74033.1"/>
    <property type="molecule type" value="Genomic_DNA"/>
</dbReference>
<keyword evidence="2" id="KW-0808">Transferase</keyword>
<dbReference type="InterPro" id="IPR039143">
    <property type="entry name" value="GNPNAT1-like"/>
</dbReference>
<keyword evidence="3" id="KW-1185">Reference proteome</keyword>
<evidence type="ECO:0000313" key="2">
    <source>
        <dbReference type="EMBL" id="SDJ74033.1"/>
    </source>
</evidence>
<dbReference type="Gene3D" id="3.40.630.30">
    <property type="match status" value="1"/>
</dbReference>
<dbReference type="Proteomes" id="UP000199433">
    <property type="component" value="Unassembled WGS sequence"/>
</dbReference>
<proteinExistence type="predicted"/>
<evidence type="ECO:0000313" key="3">
    <source>
        <dbReference type="Proteomes" id="UP000199433"/>
    </source>
</evidence>
<reference evidence="3" key="1">
    <citation type="submission" date="2016-10" db="EMBL/GenBank/DDBJ databases">
        <authorList>
            <person name="Varghese N."/>
            <person name="Submissions S."/>
        </authorList>
    </citation>
    <scope>NUCLEOTIDE SEQUENCE [LARGE SCALE GENOMIC DNA]</scope>
    <source>
        <strain evidence="3">DSM 19181</strain>
    </source>
</reference>
<name>A0A1G8W7B8_9LACT</name>
<dbReference type="Pfam" id="PF13673">
    <property type="entry name" value="Acetyltransf_10"/>
    <property type="match status" value="1"/>
</dbReference>
<dbReference type="STRING" id="426701.SAMN04488098_100349"/>
<accession>A0A1G8W7B8</accession>
<dbReference type="InterPro" id="IPR016181">
    <property type="entry name" value="Acyl_CoA_acyltransferase"/>
</dbReference>
<organism evidence="2 3">
    <name type="scientific">Alkalibacterium thalassium</name>
    <dbReference type="NCBI Taxonomy" id="426701"/>
    <lineage>
        <taxon>Bacteria</taxon>
        <taxon>Bacillati</taxon>
        <taxon>Bacillota</taxon>
        <taxon>Bacilli</taxon>
        <taxon>Lactobacillales</taxon>
        <taxon>Carnobacteriaceae</taxon>
        <taxon>Alkalibacterium</taxon>
    </lineage>
</organism>
<evidence type="ECO:0000259" key="1">
    <source>
        <dbReference type="PROSITE" id="PS51186"/>
    </source>
</evidence>
<dbReference type="AlphaFoldDB" id="A0A1G8W7B8"/>
<dbReference type="GO" id="GO:0004343">
    <property type="term" value="F:glucosamine 6-phosphate N-acetyltransferase activity"/>
    <property type="evidence" value="ECO:0007669"/>
    <property type="project" value="TreeGrafter"/>
</dbReference>
<dbReference type="PANTHER" id="PTHR13355">
    <property type="entry name" value="GLUCOSAMINE 6-PHOSPHATE N-ACETYLTRANSFERASE"/>
    <property type="match status" value="1"/>
</dbReference>
<dbReference type="CDD" id="cd04301">
    <property type="entry name" value="NAT_SF"/>
    <property type="match status" value="1"/>
</dbReference>
<protein>
    <submittedName>
        <fullName evidence="2">Predicted N-acyltransferase, GNAT family</fullName>
    </submittedName>
</protein>
<sequence>MEFRKTTDLLSTTYADALAIRKTVFVEEQNVDESLEIDDLEDQTLHLVGYVQDKPACTARLLKKDNGDIKIQRVAVLKDYRGTGLGLKLLQEIERFAVKELNGSRLILDSQDHATPFYEKADYTVEGDGFLDAGIPHHFMQKRIDQI</sequence>
<dbReference type="InterPro" id="IPR000182">
    <property type="entry name" value="GNAT_dom"/>
</dbReference>
<dbReference type="SUPFAM" id="SSF55729">
    <property type="entry name" value="Acyl-CoA N-acyltransferases (Nat)"/>
    <property type="match status" value="1"/>
</dbReference>
<dbReference type="PANTHER" id="PTHR13355:SF11">
    <property type="entry name" value="GLUCOSAMINE 6-PHOSPHATE N-ACETYLTRANSFERASE"/>
    <property type="match status" value="1"/>
</dbReference>
<feature type="domain" description="N-acetyltransferase" evidence="1">
    <location>
        <begin position="1"/>
        <end position="145"/>
    </location>
</feature>
<dbReference type="RefSeq" id="WP_091264633.1">
    <property type="nucleotide sequence ID" value="NZ_FNFK01000003.1"/>
</dbReference>
<keyword evidence="2" id="KW-0012">Acyltransferase</keyword>
<gene>
    <name evidence="2" type="ORF">SAMN04488098_100349</name>
</gene>
<dbReference type="OrthoDB" id="9796171at2"/>